<evidence type="ECO:0000256" key="2">
    <source>
        <dbReference type="ARBA" id="ARBA00044677"/>
    </source>
</evidence>
<dbReference type="InterPro" id="IPR044917">
    <property type="entry name" value="PRIMPOL"/>
</dbReference>
<evidence type="ECO:0000313" key="5">
    <source>
        <dbReference type="EMBL" id="PON51262.1"/>
    </source>
</evidence>
<comment type="catalytic activity">
    <reaction evidence="2">
        <text>ssDNA + n NTP = ssDNA/pppN(pN)n-1 hybrid + (n-1) diphosphate.</text>
        <dbReference type="EC" id="2.7.7.102"/>
    </reaction>
</comment>
<sequence>MSCKFLEVSAFTLNTSCEEDMFMASLICNMDVDCEKLLVCKMDLLCVKTLQFNTEVNHNSGRCFSCPQELTLDGCGIDASATYFMGKSPFPALDTFIESVASIGNVSGKIRSWYLFSDYGLMVSPAPIKSSPFCVAASTFSLRKPSHRGSQWLTLLRLCLGLGKGGV</sequence>
<reference evidence="6" key="1">
    <citation type="submission" date="2016-06" db="EMBL/GenBank/DDBJ databases">
        <title>Parallel loss of symbiosis genes in relatives of nitrogen-fixing non-legume Parasponia.</title>
        <authorList>
            <person name="Van Velzen R."/>
            <person name="Holmer R."/>
            <person name="Bu F."/>
            <person name="Rutten L."/>
            <person name="Van Zeijl A."/>
            <person name="Liu W."/>
            <person name="Santuari L."/>
            <person name="Cao Q."/>
            <person name="Sharma T."/>
            <person name="Shen D."/>
            <person name="Roswanjaya Y."/>
            <person name="Wardhani T."/>
            <person name="Kalhor M.S."/>
            <person name="Jansen J."/>
            <person name="Van den Hoogen J."/>
            <person name="Gungor B."/>
            <person name="Hartog M."/>
            <person name="Hontelez J."/>
            <person name="Verver J."/>
            <person name="Yang W.-C."/>
            <person name="Schijlen E."/>
            <person name="Repin R."/>
            <person name="Schilthuizen M."/>
            <person name="Schranz E."/>
            <person name="Heidstra R."/>
            <person name="Miyata K."/>
            <person name="Fedorova E."/>
            <person name="Kohlen W."/>
            <person name="Bisseling T."/>
            <person name="Smit S."/>
            <person name="Geurts R."/>
        </authorList>
    </citation>
    <scope>NUCLEOTIDE SEQUENCE [LARGE SCALE GENOMIC DNA]</scope>
    <source>
        <strain evidence="6">cv. WU1-14</strain>
    </source>
</reference>
<dbReference type="Proteomes" id="UP000237105">
    <property type="component" value="Unassembled WGS sequence"/>
</dbReference>
<evidence type="ECO:0000256" key="4">
    <source>
        <dbReference type="ARBA" id="ARBA00047303"/>
    </source>
</evidence>
<evidence type="ECO:0000256" key="1">
    <source>
        <dbReference type="ARBA" id="ARBA00026139"/>
    </source>
</evidence>
<dbReference type="AlphaFoldDB" id="A0A2P5BR43"/>
<dbReference type="GO" id="GO:0009411">
    <property type="term" value="P:response to UV"/>
    <property type="evidence" value="ECO:0007669"/>
    <property type="project" value="TreeGrafter"/>
</dbReference>
<evidence type="ECO:0000313" key="6">
    <source>
        <dbReference type="Proteomes" id="UP000237105"/>
    </source>
</evidence>
<evidence type="ECO:0000256" key="3">
    <source>
        <dbReference type="ARBA" id="ARBA00044768"/>
    </source>
</evidence>
<dbReference type="PANTHER" id="PTHR31399:SF0">
    <property type="entry name" value="DNA-DIRECTED PRIMASE_POLYMERASE PROTEIN"/>
    <property type="match status" value="1"/>
</dbReference>
<protein>
    <recommendedName>
        <fullName evidence="1">DNA-directed primase/polymerase protein</fullName>
        <ecNumber evidence="3">2.7.7.102</ecNumber>
    </recommendedName>
</protein>
<dbReference type="GO" id="GO:0042276">
    <property type="term" value="P:error-prone translesion synthesis"/>
    <property type="evidence" value="ECO:0007669"/>
    <property type="project" value="InterPro"/>
</dbReference>
<dbReference type="EMBL" id="JXTB01000235">
    <property type="protein sequence ID" value="PON51262.1"/>
    <property type="molecule type" value="Genomic_DNA"/>
</dbReference>
<dbReference type="GO" id="GO:0005634">
    <property type="term" value="C:nucleus"/>
    <property type="evidence" value="ECO:0007669"/>
    <property type="project" value="TreeGrafter"/>
</dbReference>
<dbReference type="GO" id="GO:0031297">
    <property type="term" value="P:replication fork processing"/>
    <property type="evidence" value="ECO:0007669"/>
    <property type="project" value="TreeGrafter"/>
</dbReference>
<dbReference type="GO" id="GO:0005759">
    <property type="term" value="C:mitochondrial matrix"/>
    <property type="evidence" value="ECO:0007669"/>
    <property type="project" value="TreeGrafter"/>
</dbReference>
<dbReference type="GO" id="GO:0003682">
    <property type="term" value="F:chromatin binding"/>
    <property type="evidence" value="ECO:0007669"/>
    <property type="project" value="TreeGrafter"/>
</dbReference>
<accession>A0A2P5BR43</accession>
<gene>
    <name evidence="5" type="ORF">PanWU01x14_217310</name>
</gene>
<comment type="catalytic activity">
    <reaction evidence="4">
        <text>DNA(n) + a 2'-deoxyribonucleoside 5'-triphosphate = DNA(n+1) + diphosphate</text>
        <dbReference type="Rhea" id="RHEA:22508"/>
        <dbReference type="Rhea" id="RHEA-COMP:17339"/>
        <dbReference type="Rhea" id="RHEA-COMP:17340"/>
        <dbReference type="ChEBI" id="CHEBI:33019"/>
        <dbReference type="ChEBI" id="CHEBI:61560"/>
        <dbReference type="ChEBI" id="CHEBI:173112"/>
        <dbReference type="EC" id="2.7.7.7"/>
    </reaction>
    <physiologicalReaction direction="left-to-right" evidence="4">
        <dbReference type="Rhea" id="RHEA:22509"/>
    </physiologicalReaction>
</comment>
<dbReference type="GO" id="GO:0006264">
    <property type="term" value="P:mitochondrial DNA replication"/>
    <property type="evidence" value="ECO:0007669"/>
    <property type="project" value="TreeGrafter"/>
</dbReference>
<comment type="caution">
    <text evidence="5">The sequence shown here is derived from an EMBL/GenBank/DDBJ whole genome shotgun (WGS) entry which is preliminary data.</text>
</comment>
<dbReference type="EC" id="2.7.7.102" evidence="3"/>
<dbReference type="OrthoDB" id="1728277at2759"/>
<dbReference type="GO" id="GO:0003887">
    <property type="term" value="F:DNA-directed DNA polymerase activity"/>
    <property type="evidence" value="ECO:0007669"/>
    <property type="project" value="UniProtKB-EC"/>
</dbReference>
<name>A0A2P5BR43_PARAD</name>
<keyword evidence="6" id="KW-1185">Reference proteome</keyword>
<dbReference type="PANTHER" id="PTHR31399">
    <property type="entry name" value="DNA-DIRECTED PRIMASE / POLYMERASE PROTEIN"/>
    <property type="match status" value="1"/>
</dbReference>
<proteinExistence type="predicted"/>
<dbReference type="STRING" id="3476.A0A2P5BR43"/>
<organism evidence="5 6">
    <name type="scientific">Parasponia andersonii</name>
    <name type="common">Sponia andersonii</name>
    <dbReference type="NCBI Taxonomy" id="3476"/>
    <lineage>
        <taxon>Eukaryota</taxon>
        <taxon>Viridiplantae</taxon>
        <taxon>Streptophyta</taxon>
        <taxon>Embryophyta</taxon>
        <taxon>Tracheophyta</taxon>
        <taxon>Spermatophyta</taxon>
        <taxon>Magnoliopsida</taxon>
        <taxon>eudicotyledons</taxon>
        <taxon>Gunneridae</taxon>
        <taxon>Pentapetalae</taxon>
        <taxon>rosids</taxon>
        <taxon>fabids</taxon>
        <taxon>Rosales</taxon>
        <taxon>Cannabaceae</taxon>
        <taxon>Parasponia</taxon>
    </lineage>
</organism>